<keyword evidence="5" id="KW-1185">Reference proteome</keyword>
<evidence type="ECO:0000313" key="5">
    <source>
        <dbReference type="Proteomes" id="UP000315280"/>
    </source>
</evidence>
<reference evidence="4 5" key="1">
    <citation type="submission" date="2019-06" db="EMBL/GenBank/DDBJ databases">
        <authorList>
            <person name="Austin C.R."/>
            <person name="Baumgardner C.A."/>
            <person name="Baysinger H.J."/>
            <person name="David A.M."/>
            <person name="Folse N.B."/>
            <person name="Gammon C.A."/>
            <person name="Garcia V.M."/>
            <person name="Gobble C.S."/>
            <person name="Herold B.N."/>
            <person name="Huamancondor M.S."/>
            <person name="Matheson G.R."/>
            <person name="Mondragon I."/>
            <person name="Nemes S.A."/>
            <person name="Neri L.M."/>
            <person name="Renaud V.D."/>
            <person name="Rigsbee E.A."/>
            <person name="Rockette B.M."/>
            <person name="Santiago M.R."/>
            <person name="Savage M.D."/>
            <person name="Simpson J.M."/>
            <person name="Slentz J.N."/>
            <person name="Spencer B.G."/>
            <person name="White D.J."/>
            <person name="Yarboro C.B."/>
            <person name="Anderson E.L."/>
            <person name="Wallen J.R."/>
            <person name="Gainey M.D."/>
            <person name="Garlena R.A."/>
            <person name="Russell D.A."/>
            <person name="Pope W.H."/>
            <person name="Jacobs-Sera D."/>
            <person name="Hatfull G.F."/>
        </authorList>
    </citation>
    <scope>NUCLEOTIDE SEQUENCE [LARGE SCALE GENOMIC DNA]</scope>
</reference>
<keyword evidence="1" id="KW-0964">Secreted</keyword>
<keyword evidence="2" id="KW-0812">Transmembrane</keyword>
<dbReference type="Proteomes" id="UP000315280">
    <property type="component" value="Segment"/>
</dbReference>
<keyword evidence="2" id="KW-1133">Transmembrane helix</keyword>
<dbReference type="EMBL" id="MN062720">
    <property type="protein sequence ID" value="QDP45558.1"/>
    <property type="molecule type" value="Genomic_DNA"/>
</dbReference>
<sequence length="489" mass="51144">MKSKIIAGAVALLLGGAGALIVAAPASAHTPTASATCEALDINATYYDGTRPAQGEKTVTVANPDYVPATTGSPAVGTPTIVIDNPDYVPAKDAVYETVVTEREYKKWKLWWWDFQWFPASANPEGWTPTGNVKTTQQEVSPATPAVGSPTIEVANPAYVPAVPATPAIGEPTIVVDNPDYVPASSAPNTVTATIDGSIVLSESFGSSYSTEIPFADKYTAHSWSVTITAWNDPSGSKGWTKTISGTTTPCEIPVVPAAHNANGEAVCGAAWIDLYNQQDEYEQNETASYVIYVDGKFSSAHAVAGGEVERVEFAFPEDSGNHQIIVRTGAAQGDEFVFSLDVTSDCIAPQPEAKVDNGEWSTPEITCENEVGDEIEITRQVTTTPYALVDGEWVLDTENATTETEKGTYTVTADDIEALDCAVVTPPKEEEPTATPAPAAAPVAAKATTASADDTLATTGGESMIGFAALALAMIAAGAAGVAIRRRA</sequence>
<organism evidence="4 5">
    <name type="scientific">Microbacterium phage FuzzBuster</name>
    <dbReference type="NCBI Taxonomy" id="2590935"/>
    <lineage>
        <taxon>Viruses</taxon>
        <taxon>Duplodnaviria</taxon>
        <taxon>Heunggongvirae</taxon>
        <taxon>Uroviricota</taxon>
        <taxon>Caudoviricetes</taxon>
        <taxon>Hodgkinviridae</taxon>
        <taxon>Fuzzbustervirus</taxon>
        <taxon>Fuzzbustervirus fuzzbuster</taxon>
    </lineage>
</organism>
<proteinExistence type="predicted"/>
<evidence type="ECO:0000313" key="4">
    <source>
        <dbReference type="EMBL" id="QDP45558.1"/>
    </source>
</evidence>
<protein>
    <submittedName>
        <fullName evidence="4">Membrane protein</fullName>
    </submittedName>
</protein>
<gene>
    <name evidence="4" type="primary">74</name>
    <name evidence="4" type="ORF">SEA_FUZZBUSTER_74</name>
</gene>
<feature type="domain" description="Gram-positive cocci surface proteins LPxTG" evidence="3">
    <location>
        <begin position="457"/>
        <end position="489"/>
    </location>
</feature>
<evidence type="ECO:0000256" key="2">
    <source>
        <dbReference type="SAM" id="Phobius"/>
    </source>
</evidence>
<feature type="transmembrane region" description="Helical" evidence="2">
    <location>
        <begin position="465"/>
        <end position="485"/>
    </location>
</feature>
<dbReference type="PROSITE" id="PS50847">
    <property type="entry name" value="GRAM_POS_ANCHORING"/>
    <property type="match status" value="1"/>
</dbReference>
<evidence type="ECO:0000256" key="1">
    <source>
        <dbReference type="ARBA" id="ARBA00022525"/>
    </source>
</evidence>
<accession>A0A516KV48</accession>
<name>A0A516KV48_9CAUD</name>
<keyword evidence="2" id="KW-0472">Membrane</keyword>
<evidence type="ECO:0000259" key="3">
    <source>
        <dbReference type="PROSITE" id="PS50847"/>
    </source>
</evidence>
<dbReference type="InterPro" id="IPR019931">
    <property type="entry name" value="LPXTG_anchor"/>
</dbReference>